<comment type="caution">
    <text evidence="9">The sequence shown here is derived from an EMBL/GenBank/DDBJ whole genome shotgun (WGS) entry which is preliminary data.</text>
</comment>
<organism evidence="9 10">
    <name type="scientific">Rhizopogon vesiculosus</name>
    <dbReference type="NCBI Taxonomy" id="180088"/>
    <lineage>
        <taxon>Eukaryota</taxon>
        <taxon>Fungi</taxon>
        <taxon>Dikarya</taxon>
        <taxon>Basidiomycota</taxon>
        <taxon>Agaricomycotina</taxon>
        <taxon>Agaricomycetes</taxon>
        <taxon>Agaricomycetidae</taxon>
        <taxon>Boletales</taxon>
        <taxon>Suillineae</taxon>
        <taxon>Rhizopogonaceae</taxon>
        <taxon>Rhizopogon</taxon>
    </lineage>
</organism>
<keyword evidence="4" id="KW-0539">Nucleus</keyword>
<evidence type="ECO:0000256" key="1">
    <source>
        <dbReference type="ARBA" id="ARBA00004123"/>
    </source>
</evidence>
<protein>
    <recommendedName>
        <fullName evidence="6">CENP-C homolog</fullName>
    </recommendedName>
</protein>
<dbReference type="InterPro" id="IPR014710">
    <property type="entry name" value="RmlC-like_jellyroll"/>
</dbReference>
<dbReference type="GO" id="GO:0051382">
    <property type="term" value="P:kinetochore assembly"/>
    <property type="evidence" value="ECO:0007669"/>
    <property type="project" value="InterPro"/>
</dbReference>
<sequence>MPRESTERRKSSIGSRRGPPKKHIPFRADDLRLGKKTGIAVQYVGRDSDEFEPFDELMKQADDRTPPRVKSRKKRLSVAAVPEYDEYDEDGEMSMELAESNQGSPLAYFTHAPTALAPNSARKLGSSRSVPRTSAIDFDEVPSPRMRAAPSRRASTVNGAGPSALSKSFSVYNDAHDQDQDPAPDPDFEPANQDFDYEPPMNETPSRTGISSNHVNSDNEEENDAAEVEEEVTSRAKKVNKGKQRAVVEVEEQDETAVEDDIAQGLEEIENAPDEEGEEEDPPPKKLRKDDQKEQKPKKPRARAPKRVVKSMEESTFLPSPNIVYSKRIPFSDSPAPDGVRRSRRYRYKPLEYWRQEKVVYGRPESGLALVPQIKEIVRIPQEPPKPLGKAAKKRKRAGSERAKSSNPQPYDHEKGWDDNTPENGVVIDWVTQEPVSRRIVYTAKKVDPKPAAGGEWFFQKIFGEGDYIAGGILRIPPTGRKPSKGTKDNTYVFYVIEGAVAAVIHGTQYTVATGGMFIVPRGNTYYIENVSDRDARIFFTQARQMRPDEDIDIPLDHVSHSAPPSSRLQRSSGSAAPPPLAKRGQSTKA</sequence>
<dbReference type="FunFam" id="2.60.120.10:FF:000033">
    <property type="entry name" value="Centromere protein C 1"/>
    <property type="match status" value="1"/>
</dbReference>
<feature type="compositionally biased region" description="Acidic residues" evidence="7">
    <location>
        <begin position="218"/>
        <end position="231"/>
    </location>
</feature>
<accession>A0A1J8QBH2</accession>
<dbReference type="AlphaFoldDB" id="A0A1J8QBH2"/>
<feature type="domain" description="Mif2/CENP-C cupin" evidence="8">
    <location>
        <begin position="459"/>
        <end position="542"/>
    </location>
</feature>
<feature type="compositionally biased region" description="Polar residues" evidence="7">
    <location>
        <begin position="203"/>
        <end position="216"/>
    </location>
</feature>
<feature type="region of interest" description="Disordered" evidence="7">
    <location>
        <begin position="553"/>
        <end position="590"/>
    </location>
</feature>
<proteinExistence type="inferred from homology"/>
<dbReference type="InterPro" id="IPR028386">
    <property type="entry name" value="CENP-C/Mif2/cnp3"/>
</dbReference>
<dbReference type="EMBL" id="LVVM01001692">
    <property type="protein sequence ID" value="OJA18007.1"/>
    <property type="molecule type" value="Genomic_DNA"/>
</dbReference>
<feature type="region of interest" description="Disordered" evidence="7">
    <location>
        <begin position="381"/>
        <end position="422"/>
    </location>
</feature>
<feature type="region of interest" description="Disordered" evidence="7">
    <location>
        <begin position="325"/>
        <end position="344"/>
    </location>
</feature>
<feature type="region of interest" description="Disordered" evidence="7">
    <location>
        <begin position="57"/>
        <end position="76"/>
    </location>
</feature>
<dbReference type="Gene3D" id="2.60.120.10">
    <property type="entry name" value="Jelly Rolls"/>
    <property type="match status" value="1"/>
</dbReference>
<gene>
    <name evidence="9" type="ORF">AZE42_05756</name>
</gene>
<keyword evidence="3" id="KW-0238">DNA-binding</keyword>
<comment type="subcellular location">
    <subcellularLocation>
        <location evidence="1">Nucleus</location>
    </subcellularLocation>
</comment>
<evidence type="ECO:0000313" key="10">
    <source>
        <dbReference type="Proteomes" id="UP000183567"/>
    </source>
</evidence>
<dbReference type="GO" id="GO:0005634">
    <property type="term" value="C:nucleus"/>
    <property type="evidence" value="ECO:0007669"/>
    <property type="project" value="UniProtKB-SubCell"/>
</dbReference>
<feature type="compositionally biased region" description="Basic residues" evidence="7">
    <location>
        <begin position="298"/>
        <end position="309"/>
    </location>
</feature>
<dbReference type="InterPro" id="IPR011051">
    <property type="entry name" value="RmlC_Cupin_sf"/>
</dbReference>
<feature type="region of interest" description="Disordered" evidence="7">
    <location>
        <begin position="1"/>
        <end position="27"/>
    </location>
</feature>
<dbReference type="STRING" id="180088.A0A1J8QBH2"/>
<feature type="compositionally biased region" description="Basic and acidic residues" evidence="7">
    <location>
        <begin position="1"/>
        <end position="10"/>
    </location>
</feature>
<evidence type="ECO:0000256" key="6">
    <source>
        <dbReference type="ARBA" id="ARBA00075033"/>
    </source>
</evidence>
<dbReference type="GO" id="GO:0019237">
    <property type="term" value="F:centromeric DNA binding"/>
    <property type="evidence" value="ECO:0007669"/>
    <property type="project" value="InterPro"/>
</dbReference>
<dbReference type="Proteomes" id="UP000183567">
    <property type="component" value="Unassembled WGS sequence"/>
</dbReference>
<dbReference type="GO" id="GO:0051455">
    <property type="term" value="P:spindle attachment to meiosis I kinetochore"/>
    <property type="evidence" value="ECO:0007669"/>
    <property type="project" value="TreeGrafter"/>
</dbReference>
<evidence type="ECO:0000256" key="5">
    <source>
        <dbReference type="ARBA" id="ARBA00057947"/>
    </source>
</evidence>
<dbReference type="InterPro" id="IPR025974">
    <property type="entry name" value="Mif2/CENP-C_cupin"/>
</dbReference>
<dbReference type="GO" id="GO:0000776">
    <property type="term" value="C:kinetochore"/>
    <property type="evidence" value="ECO:0007669"/>
    <property type="project" value="InterPro"/>
</dbReference>
<comment type="function">
    <text evidence="5">Component of the kinetochore, a multiprotein complex that assembles on centromeric DNA and attaches chromosomes to spindle microtubules, mediating chromosome segregation and sister chromatid segregation during meiosis and mitosis. Component of the inner kinetochore constitutive centromere-associated network (CCAN), which serves as a structural platform for outer kinetochore assembly.</text>
</comment>
<dbReference type="PANTHER" id="PTHR16684:SF11">
    <property type="entry name" value="CENTROMERE PROTEIN C"/>
    <property type="match status" value="1"/>
</dbReference>
<evidence type="ECO:0000313" key="9">
    <source>
        <dbReference type="EMBL" id="OJA18007.1"/>
    </source>
</evidence>
<feature type="compositionally biased region" description="Low complexity" evidence="7">
    <location>
        <begin position="143"/>
        <end position="155"/>
    </location>
</feature>
<name>A0A1J8QBH2_9AGAM</name>
<evidence type="ECO:0000256" key="4">
    <source>
        <dbReference type="ARBA" id="ARBA00023242"/>
    </source>
</evidence>
<evidence type="ECO:0000256" key="3">
    <source>
        <dbReference type="ARBA" id="ARBA00023125"/>
    </source>
</evidence>
<feature type="compositionally biased region" description="Basic and acidic residues" evidence="7">
    <location>
        <begin position="282"/>
        <end position="297"/>
    </location>
</feature>
<feature type="compositionally biased region" description="Basic and acidic residues" evidence="7">
    <location>
        <begin position="57"/>
        <end position="66"/>
    </location>
</feature>
<reference evidence="9 10" key="1">
    <citation type="submission" date="2016-03" db="EMBL/GenBank/DDBJ databases">
        <title>Comparative genomics of the ectomycorrhizal sister species Rhizopogon vinicolor and Rhizopogon vesiculosus (Basidiomycota: Boletales) reveals a divergence of the mating type B locus.</title>
        <authorList>
            <person name="Mujic A.B."/>
            <person name="Kuo A."/>
            <person name="Tritt A."/>
            <person name="Lipzen A."/>
            <person name="Chen C."/>
            <person name="Johnson J."/>
            <person name="Sharma A."/>
            <person name="Barry K."/>
            <person name="Grigoriev I.V."/>
            <person name="Spatafora J.W."/>
        </authorList>
    </citation>
    <scope>NUCLEOTIDE SEQUENCE [LARGE SCALE GENOMIC DNA]</scope>
    <source>
        <strain evidence="9 10">AM-OR11-056</strain>
    </source>
</reference>
<feature type="compositionally biased region" description="Basic residues" evidence="7">
    <location>
        <begin position="67"/>
        <end position="76"/>
    </location>
</feature>
<feature type="compositionally biased region" description="Polar residues" evidence="7">
    <location>
        <begin position="563"/>
        <end position="575"/>
    </location>
</feature>
<comment type="similarity">
    <text evidence="2">Belongs to the CENP-C/MIF2 family.</text>
</comment>
<dbReference type="OrthoDB" id="1939643at2759"/>
<dbReference type="SUPFAM" id="SSF51182">
    <property type="entry name" value="RmlC-like cupins"/>
    <property type="match status" value="1"/>
</dbReference>
<feature type="compositionally biased region" description="Acidic residues" evidence="7">
    <location>
        <begin position="249"/>
        <end position="281"/>
    </location>
</feature>
<dbReference type="GO" id="GO:0051315">
    <property type="term" value="P:attachment of mitotic spindle microtubules to kinetochore"/>
    <property type="evidence" value="ECO:0007669"/>
    <property type="project" value="TreeGrafter"/>
</dbReference>
<evidence type="ECO:0000256" key="2">
    <source>
        <dbReference type="ARBA" id="ARBA00010291"/>
    </source>
</evidence>
<dbReference type="PANTHER" id="PTHR16684">
    <property type="entry name" value="CENTROMERE PROTEIN C"/>
    <property type="match status" value="1"/>
</dbReference>
<feature type="region of interest" description="Disordered" evidence="7">
    <location>
        <begin position="119"/>
        <end position="317"/>
    </location>
</feature>
<feature type="compositionally biased region" description="Basic residues" evidence="7">
    <location>
        <begin position="235"/>
        <end position="244"/>
    </location>
</feature>
<dbReference type="Pfam" id="PF11699">
    <property type="entry name" value="CENP-C_C"/>
    <property type="match status" value="1"/>
</dbReference>
<evidence type="ECO:0000256" key="7">
    <source>
        <dbReference type="SAM" id="MobiDB-lite"/>
    </source>
</evidence>
<evidence type="ECO:0000259" key="8">
    <source>
        <dbReference type="Pfam" id="PF11699"/>
    </source>
</evidence>
<keyword evidence="10" id="KW-1185">Reference proteome</keyword>
<dbReference type="CDD" id="cd06993">
    <property type="entry name" value="cupin_CENP-C_C"/>
    <property type="match status" value="1"/>
</dbReference>